<organism evidence="1 2">
    <name type="scientific">Nostocoides vanveenii</name>
    <dbReference type="NCBI Taxonomy" id="330835"/>
    <lineage>
        <taxon>Bacteria</taxon>
        <taxon>Bacillati</taxon>
        <taxon>Actinomycetota</taxon>
        <taxon>Actinomycetes</taxon>
        <taxon>Micrococcales</taxon>
        <taxon>Intrasporangiaceae</taxon>
        <taxon>Nostocoides</taxon>
    </lineage>
</organism>
<protein>
    <submittedName>
        <fullName evidence="1">Uncharacterized protein</fullName>
    </submittedName>
</protein>
<dbReference type="Proteomes" id="UP001501475">
    <property type="component" value="Unassembled WGS sequence"/>
</dbReference>
<reference evidence="2" key="1">
    <citation type="journal article" date="2019" name="Int. J. Syst. Evol. Microbiol.">
        <title>The Global Catalogue of Microorganisms (GCM) 10K type strain sequencing project: providing services to taxonomists for standard genome sequencing and annotation.</title>
        <authorList>
            <consortium name="The Broad Institute Genomics Platform"/>
            <consortium name="The Broad Institute Genome Sequencing Center for Infectious Disease"/>
            <person name="Wu L."/>
            <person name="Ma J."/>
        </authorList>
    </citation>
    <scope>NUCLEOTIDE SEQUENCE [LARGE SCALE GENOMIC DNA]</scope>
    <source>
        <strain evidence="2">JCM 15591</strain>
    </source>
</reference>
<evidence type="ECO:0000313" key="1">
    <source>
        <dbReference type="EMBL" id="GAA1743843.1"/>
    </source>
</evidence>
<comment type="caution">
    <text evidence="1">The sequence shown here is derived from an EMBL/GenBank/DDBJ whole genome shotgun (WGS) entry which is preliminary data.</text>
</comment>
<dbReference type="RefSeq" id="WP_344060470.1">
    <property type="nucleotide sequence ID" value="NZ_BAAAPN010000002.1"/>
</dbReference>
<keyword evidence="2" id="KW-1185">Reference proteome</keyword>
<name>A0ABP4W330_9MICO</name>
<sequence>MNSNYSRYADLPADRDYERMVADLRALPTSSADLAPGNRTAFRSWLGRHLHRSSRMPVGRLHRA</sequence>
<evidence type="ECO:0000313" key="2">
    <source>
        <dbReference type="Proteomes" id="UP001501475"/>
    </source>
</evidence>
<accession>A0ABP4W330</accession>
<proteinExistence type="predicted"/>
<gene>
    <name evidence="1" type="ORF">GCM10009810_00710</name>
</gene>
<dbReference type="EMBL" id="BAAAPN010000002">
    <property type="protein sequence ID" value="GAA1743843.1"/>
    <property type="molecule type" value="Genomic_DNA"/>
</dbReference>